<gene>
    <name evidence="2" type="ORF">ABWT76_001950</name>
</gene>
<dbReference type="Pfam" id="PF12697">
    <property type="entry name" value="Abhydrolase_6"/>
    <property type="match status" value="1"/>
</dbReference>
<dbReference type="EMBL" id="CP159837">
    <property type="protein sequence ID" value="XCM39058.1"/>
    <property type="molecule type" value="Genomic_DNA"/>
</dbReference>
<name>A0AAU8JIJ3_9CYAN</name>
<dbReference type="SUPFAM" id="SSF53474">
    <property type="entry name" value="alpha/beta-Hydrolases"/>
    <property type="match status" value="1"/>
</dbReference>
<accession>A0AAU8JIJ3</accession>
<organism evidence="2">
    <name type="scientific">Planktothricoides raciborskii GIHE-MW2</name>
    <dbReference type="NCBI Taxonomy" id="2792601"/>
    <lineage>
        <taxon>Bacteria</taxon>
        <taxon>Bacillati</taxon>
        <taxon>Cyanobacteriota</taxon>
        <taxon>Cyanophyceae</taxon>
        <taxon>Oscillatoriophycideae</taxon>
        <taxon>Oscillatoriales</taxon>
        <taxon>Oscillatoriaceae</taxon>
        <taxon>Planktothricoides</taxon>
    </lineage>
</organism>
<sequence length="308" mass="35131">MTISATQQHPNKHYTWHNYRCAYQIVGEPQTNACQTPLLLIHPIGVGLSGKFWQRFCQSWQEKGYKNPIYNPDLLGCGDSAMPHLAYYPIDWAEQLNYFIETVIQQPVILVVQGALFPVAIKLVGLQNQSNTGTNWVKKLVLSGPPPWPLMTKEKSSIQQKLQWNLFFDSLVGNGFYRYARSRKFLSSFSTKRLFAYAEAVDEEWLKALSDGAKDMASRYAVFSFLAGFWRENYQEQIAAIQQPTLVVMGEKASSISKEGKEETADQRLAEYLKYLPNGEGLKMSGRNVLPYESTHEFVEAIAPFIHR</sequence>
<dbReference type="InterPro" id="IPR000073">
    <property type="entry name" value="AB_hydrolase_1"/>
</dbReference>
<dbReference type="InterPro" id="IPR029058">
    <property type="entry name" value="AB_hydrolase_fold"/>
</dbReference>
<dbReference type="PANTHER" id="PTHR46438">
    <property type="entry name" value="ALPHA/BETA-HYDROLASES SUPERFAMILY PROTEIN"/>
    <property type="match status" value="1"/>
</dbReference>
<dbReference type="RefSeq" id="WP_354636022.1">
    <property type="nucleotide sequence ID" value="NZ_CP159837.1"/>
</dbReference>
<keyword evidence="2" id="KW-0378">Hydrolase</keyword>
<evidence type="ECO:0000259" key="1">
    <source>
        <dbReference type="Pfam" id="PF12697"/>
    </source>
</evidence>
<reference evidence="2" key="1">
    <citation type="submission" date="2024-07" db="EMBL/GenBank/DDBJ databases">
        <authorList>
            <person name="Kim Y.J."/>
            <person name="Jeong J.Y."/>
        </authorList>
    </citation>
    <scope>NUCLEOTIDE SEQUENCE</scope>
    <source>
        <strain evidence="2">GIHE-MW2</strain>
    </source>
</reference>
<feature type="domain" description="AB hydrolase-1" evidence="1">
    <location>
        <begin position="38"/>
        <end position="274"/>
    </location>
</feature>
<protein>
    <submittedName>
        <fullName evidence="2">Alpha/beta hydrolase</fullName>
    </submittedName>
</protein>
<dbReference type="AlphaFoldDB" id="A0AAU8JIJ3"/>
<evidence type="ECO:0000313" key="2">
    <source>
        <dbReference type="EMBL" id="XCM39058.1"/>
    </source>
</evidence>
<dbReference type="PANTHER" id="PTHR46438:SF2">
    <property type="entry name" value="ALPHA_BETA-HYDROLASES SUPERFAMILY PROTEIN"/>
    <property type="match status" value="1"/>
</dbReference>
<dbReference type="GO" id="GO:0016787">
    <property type="term" value="F:hydrolase activity"/>
    <property type="evidence" value="ECO:0007669"/>
    <property type="project" value="UniProtKB-KW"/>
</dbReference>
<proteinExistence type="predicted"/>
<dbReference type="Gene3D" id="3.40.50.1820">
    <property type="entry name" value="alpha/beta hydrolase"/>
    <property type="match status" value="1"/>
</dbReference>